<feature type="transmembrane region" description="Helical" evidence="7">
    <location>
        <begin position="38"/>
        <end position="60"/>
    </location>
</feature>
<evidence type="ECO:0000256" key="2">
    <source>
        <dbReference type="ARBA" id="ARBA00004196"/>
    </source>
</evidence>
<dbReference type="PANTHER" id="PTHR30043">
    <property type="entry name" value="PHOSPHONATES TRANSPORT SYSTEM PERMEASE PROTEIN"/>
    <property type="match status" value="1"/>
</dbReference>
<keyword evidence="3 7" id="KW-0813">Transport</keyword>
<dbReference type="InterPro" id="IPR005769">
    <property type="entry name" value="PhnE/PtxC"/>
</dbReference>
<dbReference type="NCBIfam" id="TIGR01097">
    <property type="entry name" value="PhnE"/>
    <property type="match status" value="1"/>
</dbReference>
<feature type="domain" description="ABC transmembrane type-1" evidence="9">
    <location>
        <begin position="102"/>
        <end position="289"/>
    </location>
</feature>
<comment type="similarity">
    <text evidence="7">Belongs to the binding-protein-dependent transport system permease family.</text>
</comment>
<evidence type="ECO:0000256" key="1">
    <source>
        <dbReference type="ARBA" id="ARBA00004141"/>
    </source>
</evidence>
<dbReference type="CDD" id="cd06261">
    <property type="entry name" value="TM_PBP2"/>
    <property type="match status" value="1"/>
</dbReference>
<accession>A0ABP6RG01</accession>
<evidence type="ECO:0000256" key="8">
    <source>
        <dbReference type="SAM" id="MobiDB-lite"/>
    </source>
</evidence>
<comment type="subcellular location">
    <subcellularLocation>
        <location evidence="2">Cell envelope</location>
    </subcellularLocation>
    <subcellularLocation>
        <location evidence="7">Cell membrane</location>
        <topology evidence="7">Multi-pass membrane protein</topology>
    </subcellularLocation>
    <subcellularLocation>
        <location evidence="1">Membrane</location>
        <topology evidence="1">Multi-pass membrane protein</topology>
    </subcellularLocation>
</comment>
<protein>
    <submittedName>
        <fullName evidence="10">Phosphonate ABC transporter, permease protein PhnE</fullName>
    </submittedName>
</protein>
<evidence type="ECO:0000313" key="10">
    <source>
        <dbReference type="EMBL" id="GAA3280956.1"/>
    </source>
</evidence>
<sequence length="318" mass="33539">MTGRNTRDAVDAPDGAAGPAPRWTPDALDRRPVKPSRLGYHLGLVAVGIVFIAAFAATGMDLGALLEMPGHIAEYGRLMAGGVFQIPDAEVRSWWAGSFDAMIESVAIAWVGTLFGALFSLPCGFLAARTLSPLPVYLPMRFALAFLRAIPEIVLAIAIMIPLFGVGSRGGALAGAFALGLGAIGTLSKLISEAVESVDEGPLESARAAGANQAQMIRWAVLPQVMPDIVAIWLYRFEVNIRASAILGTLGAGGIGSLLSTVFDVRAWDRIGIALVVIVVVTIAVDQVSSFIRHRVIHGASSPRAGRAARRAWSPPRR</sequence>
<keyword evidence="5 7" id="KW-1133">Transmembrane helix</keyword>
<dbReference type="PROSITE" id="PS50928">
    <property type="entry name" value="ABC_TM1"/>
    <property type="match status" value="1"/>
</dbReference>
<reference evidence="11" key="1">
    <citation type="journal article" date="2019" name="Int. J. Syst. Evol. Microbiol.">
        <title>The Global Catalogue of Microorganisms (GCM) 10K type strain sequencing project: providing services to taxonomists for standard genome sequencing and annotation.</title>
        <authorList>
            <consortium name="The Broad Institute Genomics Platform"/>
            <consortium name="The Broad Institute Genome Sequencing Center for Infectious Disease"/>
            <person name="Wu L."/>
            <person name="Ma J."/>
        </authorList>
    </citation>
    <scope>NUCLEOTIDE SEQUENCE [LARGE SCALE GENOMIC DNA]</scope>
    <source>
        <strain evidence="11">JCM 11483</strain>
    </source>
</reference>
<feature type="transmembrane region" description="Helical" evidence="7">
    <location>
        <begin position="107"/>
        <end position="128"/>
    </location>
</feature>
<keyword evidence="4 7" id="KW-0812">Transmembrane</keyword>
<feature type="transmembrane region" description="Helical" evidence="7">
    <location>
        <begin position="245"/>
        <end position="265"/>
    </location>
</feature>
<dbReference type="Pfam" id="PF00528">
    <property type="entry name" value="BPD_transp_1"/>
    <property type="match status" value="1"/>
</dbReference>
<dbReference type="InterPro" id="IPR000515">
    <property type="entry name" value="MetI-like"/>
</dbReference>
<dbReference type="SUPFAM" id="SSF161098">
    <property type="entry name" value="MetI-like"/>
    <property type="match status" value="1"/>
</dbReference>
<feature type="transmembrane region" description="Helical" evidence="7">
    <location>
        <begin position="140"/>
        <end position="164"/>
    </location>
</feature>
<dbReference type="InterPro" id="IPR035906">
    <property type="entry name" value="MetI-like_sf"/>
</dbReference>
<proteinExistence type="inferred from homology"/>
<evidence type="ECO:0000256" key="3">
    <source>
        <dbReference type="ARBA" id="ARBA00022448"/>
    </source>
</evidence>
<dbReference type="Proteomes" id="UP001501736">
    <property type="component" value="Unassembled WGS sequence"/>
</dbReference>
<dbReference type="RefSeq" id="WP_344717997.1">
    <property type="nucleotide sequence ID" value="NZ_BAAAYG010000003.1"/>
</dbReference>
<dbReference type="EMBL" id="BAAAYG010000003">
    <property type="protein sequence ID" value="GAA3280956.1"/>
    <property type="molecule type" value="Genomic_DNA"/>
</dbReference>
<evidence type="ECO:0000256" key="5">
    <source>
        <dbReference type="ARBA" id="ARBA00022989"/>
    </source>
</evidence>
<organism evidence="10 11">
    <name type="scientific">Nesterenkonia halobia</name>
    <dbReference type="NCBI Taxonomy" id="37922"/>
    <lineage>
        <taxon>Bacteria</taxon>
        <taxon>Bacillati</taxon>
        <taxon>Actinomycetota</taxon>
        <taxon>Actinomycetes</taxon>
        <taxon>Micrococcales</taxon>
        <taxon>Micrococcaceae</taxon>
        <taxon>Nesterenkonia</taxon>
    </lineage>
</organism>
<evidence type="ECO:0000256" key="7">
    <source>
        <dbReference type="RuleBase" id="RU363032"/>
    </source>
</evidence>
<gene>
    <name evidence="10" type="primary">phnE</name>
    <name evidence="10" type="ORF">GCM10020260_05790</name>
</gene>
<evidence type="ECO:0000259" key="9">
    <source>
        <dbReference type="PROSITE" id="PS50928"/>
    </source>
</evidence>
<keyword evidence="11" id="KW-1185">Reference proteome</keyword>
<evidence type="ECO:0000256" key="6">
    <source>
        <dbReference type="ARBA" id="ARBA00023136"/>
    </source>
</evidence>
<dbReference type="PANTHER" id="PTHR30043:SF8">
    <property type="entry name" value="ABC TRANSPORTER, PERMEASE PROTEIN CC0363, PUTATIVE-RELATED"/>
    <property type="match status" value="1"/>
</dbReference>
<comment type="caution">
    <text evidence="10">The sequence shown here is derived from an EMBL/GenBank/DDBJ whole genome shotgun (WGS) entry which is preliminary data.</text>
</comment>
<feature type="region of interest" description="Disordered" evidence="8">
    <location>
        <begin position="1"/>
        <end position="28"/>
    </location>
</feature>
<feature type="transmembrane region" description="Helical" evidence="7">
    <location>
        <begin position="170"/>
        <end position="187"/>
    </location>
</feature>
<dbReference type="Gene3D" id="1.10.3720.10">
    <property type="entry name" value="MetI-like"/>
    <property type="match status" value="1"/>
</dbReference>
<keyword evidence="6 7" id="KW-0472">Membrane</keyword>
<feature type="compositionally biased region" description="Basic and acidic residues" evidence="8">
    <location>
        <begin position="1"/>
        <end position="10"/>
    </location>
</feature>
<evidence type="ECO:0000256" key="4">
    <source>
        <dbReference type="ARBA" id="ARBA00022692"/>
    </source>
</evidence>
<name>A0ABP6RG01_9MICC</name>
<evidence type="ECO:0000313" key="11">
    <source>
        <dbReference type="Proteomes" id="UP001501736"/>
    </source>
</evidence>
<feature type="transmembrane region" description="Helical" evidence="7">
    <location>
        <begin position="271"/>
        <end position="292"/>
    </location>
</feature>
<feature type="compositionally biased region" description="Low complexity" evidence="8">
    <location>
        <begin position="12"/>
        <end position="21"/>
    </location>
</feature>